<feature type="compositionally biased region" description="Low complexity" evidence="5">
    <location>
        <begin position="1969"/>
        <end position="1996"/>
    </location>
</feature>
<dbReference type="InterPro" id="IPR036534">
    <property type="entry name" value="GAR_dom_sf"/>
</dbReference>
<feature type="region of interest" description="Disordered" evidence="5">
    <location>
        <begin position="1489"/>
        <end position="1512"/>
    </location>
</feature>
<evidence type="ECO:0000256" key="3">
    <source>
        <dbReference type="ARBA" id="ARBA00023212"/>
    </source>
</evidence>
<dbReference type="SUPFAM" id="SSF143575">
    <property type="entry name" value="GAS2 domain-like"/>
    <property type="match status" value="1"/>
</dbReference>
<gene>
    <name evidence="7" type="ORF">PCON_12628</name>
</gene>
<feature type="compositionally biased region" description="Low complexity" evidence="5">
    <location>
        <begin position="250"/>
        <end position="260"/>
    </location>
</feature>
<reference evidence="7 8" key="1">
    <citation type="journal article" date="2013" name="PLoS Genet.">
        <title>The genome and development-dependent transcriptomes of Pyronema confluens: a window into fungal evolution.</title>
        <authorList>
            <person name="Traeger S."/>
            <person name="Altegoer F."/>
            <person name="Freitag M."/>
            <person name="Gabaldon T."/>
            <person name="Kempken F."/>
            <person name="Kumar A."/>
            <person name="Marcet-Houben M."/>
            <person name="Poggeler S."/>
            <person name="Stajich J.E."/>
            <person name="Nowrousian M."/>
        </authorList>
    </citation>
    <scope>NUCLEOTIDE SEQUENCE [LARGE SCALE GENOMIC DNA]</scope>
    <source>
        <strain evidence="8">CBS 100304</strain>
        <tissue evidence="7">Vegetative mycelium</tissue>
    </source>
</reference>
<comment type="subcellular location">
    <subcellularLocation>
        <location evidence="1">Cytoplasm</location>
        <location evidence="1">Cytoskeleton</location>
    </subcellularLocation>
</comment>
<name>U4LE38_PYROM</name>
<feature type="region of interest" description="Disordered" evidence="5">
    <location>
        <begin position="605"/>
        <end position="658"/>
    </location>
</feature>
<feature type="compositionally biased region" description="Basic and acidic residues" evidence="5">
    <location>
        <begin position="1726"/>
        <end position="1737"/>
    </location>
</feature>
<feature type="region of interest" description="Disordered" evidence="5">
    <location>
        <begin position="1395"/>
        <end position="1418"/>
    </location>
</feature>
<evidence type="ECO:0000256" key="5">
    <source>
        <dbReference type="SAM" id="MobiDB-lite"/>
    </source>
</evidence>
<sequence length="2053" mass="224367">MSYNSSLPPGWTPERPSPLPVTPSSGVAAWRRPEPPSAHSAHSHSHAPATPSPLSPFCTTPPQPQTSFFQPAPPKTPKQATAFPKSHYYRAPRSTLTSPCRTNYSSPSVSPTRNSRRARIQALLATDPLLSKLTPSTIREMANDSALGFSPEERAWSLRAAEGIIKVGEWLREVEGWTLNWGRGKNGEGYLPPEPGMKRKKRKERRKSVQETTEAEDSPLRRKSPDQQLDTPRRASKPLTPMQLKMQRRAAAAMAENASAVSTPTKSAIRSFSAETLAAKTNGSSVPSTPQKKLSFQIGEPSSDEEEEEVEVFDNEEYYGSLPRSTILRYEARIKDISEQVEELDVDGLKGKVLSYRTGIDNPLTSSSAVITAVTLQLLPPLHRLVKMLSLWSIRLGVLKIVPVFLRWLDNAKTALEAGYEAIRIPAIANGTQKLDEDIFAVMSENIQQRVATAGRLMDTMLDALEGREDVLPDKWIGQLEEIEEGVSNWEMDGERVVLEGRLHEVTKAEEYRTEMEKMQLVMESERAAEEAREDEEAVDDVLEKHGDIERGLMEALEAQEDVQQGIEIEGQVETPTDSPDEGAVGLGLDKSLLKRLREVQTSDIEADRGRRWSRRSRGNSIGDGFPLTPGRESYNRSPIASPSLDMERRRSEAENAAELERTSFFSNAFAERLRSPKSTRSPSASPTLVVQGFEIPLSPRGSPDKSPRSLSWRSPVLPSVEEEKPETGRHIATSQQLQHIVLRPSISIPEPDEDLDQESEHPTIKLVSPTLRPVIPTFGALPDDARDDQELDEPAKSLPVPIEMGLGIQLPDPVEELEVPENTIVETGEIEETAPAGTNVNEEQKQVLSAVIEQTEPLATDSSNDEIVGASSTEHEKVPESHVMEPSKELQKSPAVSERDVAEPALVKKPTAETMEEDDNLENAKDYNFGIDGASDEVDTPRVTVQVRDTKPAPPPVVSNVLSSAPLSKESSPVVNVSLLAKENVQGFAPVITRDVPTTQSKDQQEVEPTHPVLVEISKESAVKIHEKSQVEDVIAEPAANIKVPEEVSPKAQVEQDVLTKFNTAMNGRTAARPRTPPASAPAPMAVGLGIFVDALEPQSTIDSDSSRTTPSPTRTPTKSSRRSSRESRESVFSTPKRRSTAPLERLRTSDSVPAFSIDEPSSPAQVFRNRLSKGSMSPIKFDVPERDIPEDKGKNVEAALAALTGSSSAATTPKLSPVLDAPVPEKHVLKKISSIEQMTRAAAEEKAAALAARTPEKLTPLLGSTKVMAAKAKFETFASKAAQDALDAKVKTPEIGRSRNTSFSGTSGANTPVLRSKRSIISTPVLGSEDVQEEEDVAPVVKDETLMAIEHAIAEIEKSGPSTPVFTEEDEGFELTEPALETPVKEIPTIDAPVGENASSSKASTPQLPSGAHTPIRNVPIDQLFVKTPVMTSSPTMAKPTATTPRLEEAFVPTPNAKRNMEDEFMAVMDLVSEKGDMSEIERDLVSETDTVTSSPPQSYDFDTDSPQLPRLKAPYQNDNPITPYKEHGFLNASTPGNDSFNTPGNDTFDDSFDQSFDDYDDFEPEYEPKPLTRILPPHLGRGRGLSLARELPSIIEAPTPQSTAKEFPVTVAARQEAAATPTKIRSPVGSVMSEDMISPELLSEVDFSETDDDTFRSPQPALRPLQRFFVSPPQGGQDSSFDNTPINLSEEQPSLLSPLNRRAKRLSQNFALEDSPSINSEASSERRGRNRDETPEVSSAPRAAVRPRRSLPNTQAMRSTSTTRQRPDRSERDRPWLENSVLSQQDSEQDGPRTPPRVEMDLDMRISELLNSLPQKVKLTASNLQKLNEQSNIKRPSRFGWGGAAGSSNPGPKSVSSEQSSGKRKSSQGSGRFQGGGNREDIKCYHLHRNDDQPPMKLYVRLVGDSRLVCRVGGGWSDLEAYLKEWATHHGSKMRAVSESRLEIQDANAPTYQRSIRPMASNTSFRSPSPSPGYRAPSRAASRAGSPSVGSVRSSREVNLHSKSQPGLHHPTTSVPIPPPVTRDPPALVPTKSCAAATTVLTAGAGADPP</sequence>
<feature type="region of interest" description="Disordered" evidence="5">
    <location>
        <begin position="856"/>
        <end position="969"/>
    </location>
</feature>
<dbReference type="InterPro" id="IPR003108">
    <property type="entry name" value="GAR_dom"/>
</dbReference>
<keyword evidence="3" id="KW-0206">Cytoskeleton</keyword>
<organism evidence="7 8">
    <name type="scientific">Pyronema omphalodes (strain CBS 100304)</name>
    <name type="common">Pyronema confluens</name>
    <dbReference type="NCBI Taxonomy" id="1076935"/>
    <lineage>
        <taxon>Eukaryota</taxon>
        <taxon>Fungi</taxon>
        <taxon>Dikarya</taxon>
        <taxon>Ascomycota</taxon>
        <taxon>Pezizomycotina</taxon>
        <taxon>Pezizomycetes</taxon>
        <taxon>Pezizales</taxon>
        <taxon>Pyronemataceae</taxon>
        <taxon>Pyronema</taxon>
    </lineage>
</organism>
<feature type="region of interest" description="Disordered" evidence="5">
    <location>
        <begin position="1098"/>
        <end position="1192"/>
    </location>
</feature>
<feature type="region of interest" description="Disordered" evidence="5">
    <location>
        <begin position="1952"/>
        <end position="2032"/>
    </location>
</feature>
<dbReference type="STRING" id="1076935.U4LE38"/>
<evidence type="ECO:0000313" key="7">
    <source>
        <dbReference type="EMBL" id="CCX13035.1"/>
    </source>
</evidence>
<dbReference type="EMBL" id="HF935761">
    <property type="protein sequence ID" value="CCX13035.1"/>
    <property type="molecule type" value="Genomic_DNA"/>
</dbReference>
<feature type="compositionally biased region" description="Basic and acidic residues" evidence="5">
    <location>
        <begin position="874"/>
        <end position="903"/>
    </location>
</feature>
<feature type="compositionally biased region" description="Basic and acidic residues" evidence="5">
    <location>
        <begin position="1768"/>
        <end position="1779"/>
    </location>
</feature>
<feature type="compositionally biased region" description="Pro residues" evidence="5">
    <location>
        <begin position="50"/>
        <end position="64"/>
    </location>
</feature>
<feature type="compositionally biased region" description="Polar residues" evidence="5">
    <location>
        <begin position="1709"/>
        <end position="1725"/>
    </location>
</feature>
<dbReference type="GO" id="GO:0005856">
    <property type="term" value="C:cytoskeleton"/>
    <property type="evidence" value="ECO:0007669"/>
    <property type="project" value="UniProtKB-SubCell"/>
</dbReference>
<evidence type="ECO:0000259" key="6">
    <source>
        <dbReference type="PROSITE" id="PS51460"/>
    </source>
</evidence>
<feature type="domain" description="GAR" evidence="6">
    <location>
        <begin position="1852"/>
        <end position="1933"/>
    </location>
</feature>
<feature type="compositionally biased region" description="Polar residues" evidence="5">
    <location>
        <begin position="94"/>
        <end position="113"/>
    </location>
</feature>
<feature type="region of interest" description="Disordered" evidence="5">
    <location>
        <begin position="1645"/>
        <end position="1801"/>
    </location>
</feature>
<protein>
    <recommendedName>
        <fullName evidence="6">GAR domain-containing protein</fullName>
    </recommendedName>
</protein>
<accession>U4LE38</accession>
<keyword evidence="4" id="KW-0175">Coiled coil</keyword>
<dbReference type="PROSITE" id="PS51460">
    <property type="entry name" value="GAR"/>
    <property type="match status" value="1"/>
</dbReference>
<dbReference type="Proteomes" id="UP000018144">
    <property type="component" value="Unassembled WGS sequence"/>
</dbReference>
<feature type="compositionally biased region" description="Polar residues" evidence="5">
    <location>
        <begin position="1952"/>
        <end position="1968"/>
    </location>
</feature>
<feature type="region of interest" description="Disordered" evidence="5">
    <location>
        <begin position="695"/>
        <end position="736"/>
    </location>
</feature>
<dbReference type="eggNOG" id="ENOG502S51C">
    <property type="taxonomic scope" value="Eukaryota"/>
</dbReference>
<dbReference type="OMA" id="TRRMYAT"/>
<feature type="compositionally biased region" description="Low complexity" evidence="5">
    <location>
        <begin position="1691"/>
        <end position="1702"/>
    </location>
</feature>
<feature type="region of interest" description="Disordered" evidence="5">
    <location>
        <begin position="749"/>
        <end position="769"/>
    </location>
</feature>
<feature type="region of interest" description="Disordered" evidence="5">
    <location>
        <begin position="280"/>
        <end position="307"/>
    </location>
</feature>
<evidence type="ECO:0000256" key="4">
    <source>
        <dbReference type="SAM" id="Coils"/>
    </source>
</evidence>
<feature type="region of interest" description="Disordered" evidence="5">
    <location>
        <begin position="1831"/>
        <end position="1882"/>
    </location>
</feature>
<feature type="region of interest" description="Disordered" evidence="5">
    <location>
        <begin position="1"/>
        <end position="115"/>
    </location>
</feature>
<feature type="compositionally biased region" description="Polar residues" evidence="5">
    <location>
        <begin position="1677"/>
        <end position="1690"/>
    </location>
</feature>
<feature type="compositionally biased region" description="Polar residues" evidence="5">
    <location>
        <begin position="280"/>
        <end position="294"/>
    </location>
</feature>
<dbReference type="Pfam" id="PF02187">
    <property type="entry name" value="GAS2"/>
    <property type="match status" value="1"/>
</dbReference>
<feature type="region of interest" description="Disordered" evidence="5">
    <location>
        <begin position="1066"/>
        <end position="1086"/>
    </location>
</feature>
<feature type="region of interest" description="Disordered" evidence="5">
    <location>
        <begin position="182"/>
        <end position="266"/>
    </location>
</feature>
<dbReference type="OrthoDB" id="5409589at2759"/>
<feature type="compositionally biased region" description="Low complexity" evidence="5">
    <location>
        <begin position="1101"/>
        <end position="1120"/>
    </location>
</feature>
<evidence type="ECO:0000313" key="8">
    <source>
        <dbReference type="Proteomes" id="UP000018144"/>
    </source>
</evidence>
<evidence type="ECO:0000256" key="1">
    <source>
        <dbReference type="ARBA" id="ARBA00004245"/>
    </source>
</evidence>
<dbReference type="GO" id="GO:0008017">
    <property type="term" value="F:microtubule binding"/>
    <property type="evidence" value="ECO:0007669"/>
    <property type="project" value="InterPro"/>
</dbReference>
<evidence type="ECO:0000256" key="2">
    <source>
        <dbReference type="ARBA" id="ARBA00022490"/>
    </source>
</evidence>
<feature type="compositionally biased region" description="Polar residues" evidence="5">
    <location>
        <begin position="1754"/>
        <end position="1767"/>
    </location>
</feature>
<keyword evidence="2" id="KW-0963">Cytoplasm</keyword>
<feature type="coiled-coil region" evidence="4">
    <location>
        <begin position="509"/>
        <end position="545"/>
    </location>
</feature>
<keyword evidence="8" id="KW-1185">Reference proteome</keyword>
<feature type="compositionally biased region" description="Polar residues" evidence="5">
    <location>
        <begin position="1490"/>
        <end position="1500"/>
    </location>
</feature>
<feature type="compositionally biased region" description="Basic and acidic residues" evidence="5">
    <location>
        <begin position="646"/>
        <end position="658"/>
    </location>
</feature>
<feature type="compositionally biased region" description="Polar residues" evidence="5">
    <location>
        <begin position="1399"/>
        <end position="1410"/>
    </location>
</feature>
<proteinExistence type="predicted"/>